<accession>A0A0C2FZ24</accession>
<organism evidence="4 5">
    <name type="scientific">Ancylostoma duodenale</name>
    <dbReference type="NCBI Taxonomy" id="51022"/>
    <lineage>
        <taxon>Eukaryota</taxon>
        <taxon>Metazoa</taxon>
        <taxon>Ecdysozoa</taxon>
        <taxon>Nematoda</taxon>
        <taxon>Chromadorea</taxon>
        <taxon>Rhabditida</taxon>
        <taxon>Rhabditina</taxon>
        <taxon>Rhabditomorpha</taxon>
        <taxon>Strongyloidea</taxon>
        <taxon>Ancylostomatidae</taxon>
        <taxon>Ancylostomatinae</taxon>
        <taxon>Ancylostoma</taxon>
    </lineage>
</organism>
<dbReference type="AlphaFoldDB" id="A0A0C2FZ24"/>
<dbReference type="PANTHER" id="PTHR12561:SF3">
    <property type="entry name" value="LIPOYLTRANSFERASE 1, MITOCHONDRIAL"/>
    <property type="match status" value="1"/>
</dbReference>
<dbReference type="InterPro" id="IPR004562">
    <property type="entry name" value="LipoylTrfase_LipoateP_Ligase"/>
</dbReference>
<evidence type="ECO:0000313" key="4">
    <source>
        <dbReference type="EMBL" id="KIH51914.1"/>
    </source>
</evidence>
<dbReference type="Gene3D" id="3.30.930.10">
    <property type="entry name" value="Bira Bifunctional Protein, Domain 2"/>
    <property type="match status" value="1"/>
</dbReference>
<feature type="domain" description="BPL/LPL catalytic" evidence="3">
    <location>
        <begin position="1"/>
        <end position="76"/>
    </location>
</feature>
<dbReference type="EMBL" id="KN745076">
    <property type="protein sequence ID" value="KIH51914.1"/>
    <property type="molecule type" value="Genomic_DNA"/>
</dbReference>
<dbReference type="SUPFAM" id="SSF55681">
    <property type="entry name" value="Class II aaRS and biotin synthetases"/>
    <property type="match status" value="1"/>
</dbReference>
<proteinExistence type="inferred from homology"/>
<evidence type="ECO:0000256" key="1">
    <source>
        <dbReference type="ARBA" id="ARBA00005085"/>
    </source>
</evidence>
<dbReference type="Proteomes" id="UP000054047">
    <property type="component" value="Unassembled WGS sequence"/>
</dbReference>
<dbReference type="PROSITE" id="PS51733">
    <property type="entry name" value="BPL_LPL_CATALYTIC"/>
    <property type="match status" value="1"/>
</dbReference>
<evidence type="ECO:0000313" key="5">
    <source>
        <dbReference type="Proteomes" id="UP000054047"/>
    </source>
</evidence>
<sequence>MELQPGSRKCSGTAARITTARAYHHLTLLVNADLLVLSTSLRSPYRECVVTDVDVDEELKKNKQVVENLSFLKDWNWIFGKTPKFWFENGSRKQYVEAGIIKECSLGQVGERFD</sequence>
<keyword evidence="5" id="KW-1185">Reference proteome</keyword>
<dbReference type="GO" id="GO:0009249">
    <property type="term" value="P:protein lipoylation"/>
    <property type="evidence" value="ECO:0007669"/>
    <property type="project" value="InterPro"/>
</dbReference>
<comment type="pathway">
    <text evidence="1">Protein modification; protein lipoylation via exogenous pathway; protein N(6)-(lipoyl)lysine from lipoate: step 2/2.</text>
</comment>
<dbReference type="Pfam" id="PF21948">
    <property type="entry name" value="LplA-B_cat"/>
    <property type="match status" value="1"/>
</dbReference>
<dbReference type="GO" id="GO:0005739">
    <property type="term" value="C:mitochondrion"/>
    <property type="evidence" value="ECO:0007669"/>
    <property type="project" value="TreeGrafter"/>
</dbReference>
<dbReference type="InterPro" id="IPR045864">
    <property type="entry name" value="aa-tRNA-synth_II/BPL/LPL"/>
</dbReference>
<evidence type="ECO:0000256" key="2">
    <source>
        <dbReference type="ARBA" id="ARBA00008242"/>
    </source>
</evidence>
<dbReference type="UniPathway" id="UPA00537">
    <property type="reaction ID" value="UER00595"/>
</dbReference>
<evidence type="ECO:0000259" key="3">
    <source>
        <dbReference type="PROSITE" id="PS51733"/>
    </source>
</evidence>
<protein>
    <recommendedName>
        <fullName evidence="3">BPL/LPL catalytic domain-containing protein</fullName>
    </recommendedName>
</protein>
<dbReference type="PANTHER" id="PTHR12561">
    <property type="entry name" value="LIPOATE-PROTEIN LIGASE"/>
    <property type="match status" value="1"/>
</dbReference>
<dbReference type="InterPro" id="IPR004143">
    <property type="entry name" value="BPL_LPL_catalytic"/>
</dbReference>
<reference evidence="4 5" key="1">
    <citation type="submission" date="2013-12" db="EMBL/GenBank/DDBJ databases">
        <title>Draft genome of the parsitic nematode Ancylostoma duodenale.</title>
        <authorList>
            <person name="Mitreva M."/>
        </authorList>
    </citation>
    <scope>NUCLEOTIDE SEQUENCE [LARGE SCALE GENOMIC DNA]</scope>
    <source>
        <strain evidence="4 5">Zhejiang</strain>
    </source>
</reference>
<dbReference type="OrthoDB" id="1068471at2759"/>
<name>A0A0C2FZ24_9BILA</name>
<dbReference type="GO" id="GO:0017118">
    <property type="term" value="F:lipoyltransferase activity"/>
    <property type="evidence" value="ECO:0007669"/>
    <property type="project" value="TreeGrafter"/>
</dbReference>
<comment type="similarity">
    <text evidence="2">Belongs to the LplA family.</text>
</comment>
<gene>
    <name evidence="4" type="ORF">ANCDUO_17992</name>
</gene>